<reference evidence="1 2" key="1">
    <citation type="journal article" date="2020" name="Nature">
        <title>Six reference-quality genomes reveal evolution of bat adaptations.</title>
        <authorList>
            <person name="Jebb D."/>
            <person name="Huang Z."/>
            <person name="Pippel M."/>
            <person name="Hughes G.M."/>
            <person name="Lavrichenko K."/>
            <person name="Devanna P."/>
            <person name="Winkler S."/>
            <person name="Jermiin L.S."/>
            <person name="Skirmuntt E.C."/>
            <person name="Katzourakis A."/>
            <person name="Burkitt-Gray L."/>
            <person name="Ray D.A."/>
            <person name="Sullivan K.A.M."/>
            <person name="Roscito J.G."/>
            <person name="Kirilenko B.M."/>
            <person name="Davalos L.M."/>
            <person name="Corthals A.P."/>
            <person name="Power M.L."/>
            <person name="Jones G."/>
            <person name="Ransome R.D."/>
            <person name="Dechmann D.K.N."/>
            <person name="Locatelli A.G."/>
            <person name="Puechmaille S.J."/>
            <person name="Fedrigo O."/>
            <person name="Jarvis E.D."/>
            <person name="Hiller M."/>
            <person name="Vernes S.C."/>
            <person name="Myers E.W."/>
            <person name="Teeling E.C."/>
        </authorList>
    </citation>
    <scope>NUCLEOTIDE SEQUENCE [LARGE SCALE GENOMIC DNA]</scope>
    <source>
        <strain evidence="1">MMolMol1</strain>
        <tissue evidence="1">Muscle</tissue>
    </source>
</reference>
<name>A0A7J8E2U9_MOLMO</name>
<organism evidence="1 2">
    <name type="scientific">Molossus molossus</name>
    <name type="common">Pallas' mastiff bat</name>
    <name type="synonym">Vespertilio molossus</name>
    <dbReference type="NCBI Taxonomy" id="27622"/>
    <lineage>
        <taxon>Eukaryota</taxon>
        <taxon>Metazoa</taxon>
        <taxon>Chordata</taxon>
        <taxon>Craniata</taxon>
        <taxon>Vertebrata</taxon>
        <taxon>Euteleostomi</taxon>
        <taxon>Mammalia</taxon>
        <taxon>Eutheria</taxon>
        <taxon>Laurasiatheria</taxon>
        <taxon>Chiroptera</taxon>
        <taxon>Yangochiroptera</taxon>
        <taxon>Molossidae</taxon>
        <taxon>Molossus</taxon>
    </lineage>
</organism>
<dbReference type="InParanoid" id="A0A7J8E2U9"/>
<sequence>MRYHLTPVRMAAINKSSKNKCGQGCGDKGTLVHCWWECRLVQPLCYLKKLKIELPFDPVIPLLGIYLEKPETPARKNVCTPMFIAALFTIAKIWNQPKCSSVDDWIKKAVVHIHNGVLCS</sequence>
<gene>
    <name evidence="1" type="ORF">HJG59_009062</name>
</gene>
<accession>A0A7J8E2U9</accession>
<comment type="caution">
    <text evidence="1">The sequence shown here is derived from an EMBL/GenBank/DDBJ whole genome shotgun (WGS) entry which is preliminary data.</text>
</comment>
<protein>
    <submittedName>
        <fullName evidence="1">Uncharacterized protein</fullName>
    </submittedName>
</protein>
<dbReference type="Proteomes" id="UP000550707">
    <property type="component" value="Unassembled WGS sequence"/>
</dbReference>
<evidence type="ECO:0000313" key="2">
    <source>
        <dbReference type="Proteomes" id="UP000550707"/>
    </source>
</evidence>
<dbReference type="AlphaFoldDB" id="A0A7J8E2U9"/>
<dbReference type="EMBL" id="JACASF010000015">
    <property type="protein sequence ID" value="KAF6429744.1"/>
    <property type="molecule type" value="Genomic_DNA"/>
</dbReference>
<keyword evidence="2" id="KW-1185">Reference proteome</keyword>
<proteinExistence type="predicted"/>
<evidence type="ECO:0000313" key="1">
    <source>
        <dbReference type="EMBL" id="KAF6429744.1"/>
    </source>
</evidence>